<evidence type="ECO:0000313" key="2">
    <source>
        <dbReference type="EMBL" id="CAF2249031.1"/>
    </source>
</evidence>
<name>A0A817AFM4_9BILA</name>
<dbReference type="Gene3D" id="2.130.10.130">
    <property type="entry name" value="Integrin alpha, N-terminal"/>
    <property type="match status" value="1"/>
</dbReference>
<comment type="caution">
    <text evidence="2">The sequence shown here is derived from an EMBL/GenBank/DDBJ whole genome shotgun (WGS) entry which is preliminary data.</text>
</comment>
<dbReference type="Proteomes" id="UP000663887">
    <property type="component" value="Unassembled WGS sequence"/>
</dbReference>
<evidence type="ECO:0008006" key="4">
    <source>
        <dbReference type="Google" id="ProtNLM"/>
    </source>
</evidence>
<dbReference type="Pfam" id="PF13517">
    <property type="entry name" value="FG-GAP_3"/>
    <property type="match status" value="5"/>
</dbReference>
<dbReference type="EMBL" id="CAJNRG010018176">
    <property type="protein sequence ID" value="CAF2249031.1"/>
    <property type="molecule type" value="Genomic_DNA"/>
</dbReference>
<organism evidence="2 3">
    <name type="scientific">Rotaria magnacalcarata</name>
    <dbReference type="NCBI Taxonomy" id="392030"/>
    <lineage>
        <taxon>Eukaryota</taxon>
        <taxon>Metazoa</taxon>
        <taxon>Spiralia</taxon>
        <taxon>Gnathifera</taxon>
        <taxon>Rotifera</taxon>
        <taxon>Eurotatoria</taxon>
        <taxon>Bdelloidea</taxon>
        <taxon>Philodinida</taxon>
        <taxon>Philodinidae</taxon>
        <taxon>Rotaria</taxon>
    </lineage>
</organism>
<evidence type="ECO:0000313" key="3">
    <source>
        <dbReference type="Proteomes" id="UP000663887"/>
    </source>
</evidence>
<dbReference type="SUPFAM" id="SSF69318">
    <property type="entry name" value="Integrin alpha N-terminal domain"/>
    <property type="match status" value="3"/>
</dbReference>
<proteinExistence type="predicted"/>
<gene>
    <name evidence="2" type="ORF">XDN619_LOCUS35223</name>
</gene>
<reference evidence="2" key="1">
    <citation type="submission" date="2021-02" db="EMBL/GenBank/DDBJ databases">
        <authorList>
            <person name="Nowell W R."/>
        </authorList>
    </citation>
    <scope>NUCLEOTIDE SEQUENCE</scope>
</reference>
<protein>
    <recommendedName>
        <fullName evidence="4">VCBS repeat-containing protein</fullName>
    </recommendedName>
</protein>
<dbReference type="InterPro" id="IPR013517">
    <property type="entry name" value="FG-GAP"/>
</dbReference>
<accession>A0A817AFM4</accession>
<dbReference type="Gene3D" id="2.30.30.100">
    <property type="match status" value="4"/>
</dbReference>
<keyword evidence="1" id="KW-0732">Signal</keyword>
<dbReference type="AlphaFoldDB" id="A0A817AFM4"/>
<dbReference type="InterPro" id="IPR028994">
    <property type="entry name" value="Integrin_alpha_N"/>
</dbReference>
<sequence>MTFSTGSLPYAVAVCDFNNDTRLDIVVANQKDSNVSLLLQYNRGFLRDEMTYATGGGSVLRYTVADDMNDDGHLDIVVANYGTNDVGILFGLGNGAFLNQMIFNTGSSSHPSCIALGYFNRDTQLDFAAAYDGIMTVEIFLGSRNGTFARQVSDGIRFVSTPLFIASGDMNGDGISEIVVAYDDNDNVDLLVTYNNVSFENQMTFSTDHWPSSVVVSDFNNGTRLDIVVANVYGNDVSVLLGYDNGSFQNQMTFSTGSYSLSLAVSDFNNDTRLDIVVANQNDKNVSVLLGYGNGTFQNQMTFSSGAGPYSVAVGDFNNDTQLDIVVANLAGNDVSVLLGFIVIGFMNQSTITAGNGSRPQSVAIADFNNDSRMDVAVANSGSHTIAIFLGYGNFTFSNQTTFSAGSKPMSIAVGDFNNDSRSDIAVANYDSETISIFLGYGNGCFSNQSIYSTGPESYPYFVAVEDFNNDTAIDIVVITQGTNNLGIFLGYGNGTFSNVTVMPMGYGSDPFCVLIGDFNNDRKLDFAVANEGTDSLSMFLQTC</sequence>
<evidence type="ECO:0000256" key="1">
    <source>
        <dbReference type="ARBA" id="ARBA00022729"/>
    </source>
</evidence>
<dbReference type="PANTHER" id="PTHR46580">
    <property type="entry name" value="SENSOR KINASE-RELATED"/>
    <property type="match status" value="1"/>
</dbReference>